<dbReference type="RefSeq" id="WP_054255134.1">
    <property type="nucleotide sequence ID" value="NZ_CYIG01000005.1"/>
</dbReference>
<feature type="signal peptide" evidence="1">
    <location>
        <begin position="1"/>
        <end position="25"/>
    </location>
</feature>
<evidence type="ECO:0000256" key="1">
    <source>
        <dbReference type="SAM" id="SignalP"/>
    </source>
</evidence>
<dbReference type="EMBL" id="FPBX01000002">
    <property type="protein sequence ID" value="SFU37123.1"/>
    <property type="molecule type" value="Genomic_DNA"/>
</dbReference>
<name>A0A1I7FLR3_9BURK</name>
<dbReference type="AlphaFoldDB" id="A0A1I7FLR3"/>
<evidence type="ECO:0008006" key="4">
    <source>
        <dbReference type="Google" id="ProtNLM"/>
    </source>
</evidence>
<evidence type="ECO:0000313" key="2">
    <source>
        <dbReference type="EMBL" id="SFU37123.1"/>
    </source>
</evidence>
<evidence type="ECO:0000313" key="3">
    <source>
        <dbReference type="Proteomes" id="UP000183656"/>
    </source>
</evidence>
<keyword evidence="3" id="KW-1185">Reference proteome</keyword>
<sequence>MSISKAIGAAVLVGTAAMLTGCANAPIPVAENFQYTSQQKVRSAGHWELVSRDVVAQTLGTLNQAGAAGAPLYVALPPNPSAFDYAFRDFLITQFVQSGTPVMQAPGQTLDVTYEAQVVRHNSDRPHFIPGMFTMLAAGVGAAYGLRHEHVDAKILAGLGLAVAADYANSINSGGPTNTEMILTTTVSRNGQYVARKTDVYYLENADTPLFMRGAAYRPMNLKVVSQ</sequence>
<feature type="chain" id="PRO_5010267974" description="Lipoprotein" evidence="1">
    <location>
        <begin position="26"/>
        <end position="227"/>
    </location>
</feature>
<keyword evidence="1" id="KW-0732">Signal</keyword>
<gene>
    <name evidence="2" type="ORF">SAMN04489707_1002158</name>
</gene>
<organism evidence="2 3">
    <name type="scientific">Paenacidovorax caeni</name>
    <dbReference type="NCBI Taxonomy" id="343013"/>
    <lineage>
        <taxon>Bacteria</taxon>
        <taxon>Pseudomonadati</taxon>
        <taxon>Pseudomonadota</taxon>
        <taxon>Betaproteobacteria</taxon>
        <taxon>Burkholderiales</taxon>
        <taxon>Comamonadaceae</taxon>
        <taxon>Paenacidovorax</taxon>
    </lineage>
</organism>
<accession>A0A1I7FLR3</accession>
<protein>
    <recommendedName>
        <fullName evidence="4">Lipoprotein</fullName>
    </recommendedName>
</protein>
<dbReference type="Proteomes" id="UP000183656">
    <property type="component" value="Unassembled WGS sequence"/>
</dbReference>
<dbReference type="STRING" id="343013.SAMN04489707_1002158"/>
<dbReference type="PROSITE" id="PS51257">
    <property type="entry name" value="PROKAR_LIPOPROTEIN"/>
    <property type="match status" value="1"/>
</dbReference>
<proteinExistence type="predicted"/>
<reference evidence="2 3" key="1">
    <citation type="submission" date="2016-10" db="EMBL/GenBank/DDBJ databases">
        <authorList>
            <person name="de Groot N.N."/>
        </authorList>
    </citation>
    <scope>NUCLEOTIDE SEQUENCE [LARGE SCALE GENOMIC DNA]</scope>
    <source>
        <strain evidence="2 3">R-24608</strain>
    </source>
</reference>
<dbReference type="OrthoDB" id="5297662at2"/>